<name>H2YL55_CIOSA</name>
<comment type="function">
    <text evidence="9">Binds to F-actin in a calcium-independent manner. Has no direct effect on actin depolymerization. Acts as a chaperone for ALOX5 (5LO), influencing both its stability and activity in leukotrienes synthesis.</text>
</comment>
<dbReference type="InterPro" id="IPR001452">
    <property type="entry name" value="SH3_domain"/>
</dbReference>
<evidence type="ECO:0000313" key="17">
    <source>
        <dbReference type="Proteomes" id="UP000007875"/>
    </source>
</evidence>
<dbReference type="InterPro" id="IPR035717">
    <property type="entry name" value="Drebrin-like_SH3"/>
</dbReference>
<dbReference type="InterPro" id="IPR029006">
    <property type="entry name" value="ADF-H/Gelsolin-like_dom_sf"/>
</dbReference>
<evidence type="ECO:0000259" key="14">
    <source>
        <dbReference type="PROSITE" id="PS50002"/>
    </source>
</evidence>
<dbReference type="Gene3D" id="3.40.20.10">
    <property type="entry name" value="Severin"/>
    <property type="match status" value="1"/>
</dbReference>
<dbReference type="GO" id="GO:0005884">
    <property type="term" value="C:actin filament"/>
    <property type="evidence" value="ECO:0007669"/>
    <property type="project" value="TreeGrafter"/>
</dbReference>
<dbReference type="Gene3D" id="2.30.30.40">
    <property type="entry name" value="SH3 Domains"/>
    <property type="match status" value="1"/>
</dbReference>
<comment type="subunit">
    <text evidence="10">Interacts with 5-lipoxygenase (ALOX5/5LO) in a calcium-independent manner. Binds to F-actin with a stoichiometry of 1:2.</text>
</comment>
<proteinExistence type="inferred from homology"/>
<dbReference type="GO" id="GO:0051015">
    <property type="term" value="F:actin filament binding"/>
    <property type="evidence" value="ECO:0007669"/>
    <property type="project" value="TreeGrafter"/>
</dbReference>
<feature type="compositionally biased region" description="Polar residues" evidence="13">
    <location>
        <begin position="383"/>
        <end position="392"/>
    </location>
</feature>
<evidence type="ECO:0000259" key="15">
    <source>
        <dbReference type="PROSITE" id="PS51263"/>
    </source>
</evidence>
<dbReference type="FunFam" id="2.30.30.40:FF:000046">
    <property type="entry name" value="Drebrin-like protein isoform B"/>
    <property type="match status" value="1"/>
</dbReference>
<dbReference type="CDD" id="cd11281">
    <property type="entry name" value="ADF_drebrin_like"/>
    <property type="match status" value="1"/>
</dbReference>
<evidence type="ECO:0000256" key="1">
    <source>
        <dbReference type="ARBA" id="ARBA00004245"/>
    </source>
</evidence>
<dbReference type="InterPro" id="IPR002108">
    <property type="entry name" value="ADF-H"/>
</dbReference>
<dbReference type="PROSITE" id="PS51263">
    <property type="entry name" value="ADF_H"/>
    <property type="match status" value="1"/>
</dbReference>
<dbReference type="PANTHER" id="PTHR10829:SF25">
    <property type="entry name" value="DREBRIN-LIKE PROTEIN"/>
    <property type="match status" value="1"/>
</dbReference>
<dbReference type="FunFam" id="3.40.20.10:FF:000018">
    <property type="entry name" value="Coactosin-like 1"/>
    <property type="match status" value="1"/>
</dbReference>
<dbReference type="GO" id="GO:0030864">
    <property type="term" value="C:cortical actin cytoskeleton"/>
    <property type="evidence" value="ECO:0007669"/>
    <property type="project" value="TreeGrafter"/>
</dbReference>
<evidence type="ECO:0000256" key="2">
    <source>
        <dbReference type="ARBA" id="ARBA00011039"/>
    </source>
</evidence>
<reference evidence="17" key="1">
    <citation type="submission" date="2003-08" db="EMBL/GenBank/DDBJ databases">
        <authorList>
            <person name="Birren B."/>
            <person name="Nusbaum C."/>
            <person name="Abebe A."/>
            <person name="Abouelleil A."/>
            <person name="Adekoya E."/>
            <person name="Ait-zahra M."/>
            <person name="Allen N."/>
            <person name="Allen T."/>
            <person name="An P."/>
            <person name="Anderson M."/>
            <person name="Anderson S."/>
            <person name="Arachchi H."/>
            <person name="Armbruster J."/>
            <person name="Bachantsang P."/>
            <person name="Baldwin J."/>
            <person name="Barry A."/>
            <person name="Bayul T."/>
            <person name="Blitshsteyn B."/>
            <person name="Bloom T."/>
            <person name="Blye J."/>
            <person name="Boguslavskiy L."/>
            <person name="Borowsky M."/>
            <person name="Boukhgalter B."/>
            <person name="Brunache A."/>
            <person name="Butler J."/>
            <person name="Calixte N."/>
            <person name="Calvo S."/>
            <person name="Camarata J."/>
            <person name="Campo K."/>
            <person name="Chang J."/>
            <person name="Cheshatsang Y."/>
            <person name="Citroen M."/>
            <person name="Collymore A."/>
            <person name="Considine T."/>
            <person name="Cook A."/>
            <person name="Cooke P."/>
            <person name="Corum B."/>
            <person name="Cuomo C."/>
            <person name="David R."/>
            <person name="Dawoe T."/>
            <person name="Degray S."/>
            <person name="Dodge S."/>
            <person name="Dooley K."/>
            <person name="Dorje P."/>
            <person name="Dorjee K."/>
            <person name="Dorris L."/>
            <person name="Duffey N."/>
            <person name="Dupes A."/>
            <person name="Elkins T."/>
            <person name="Engels R."/>
            <person name="Erickson J."/>
            <person name="Farina A."/>
            <person name="Faro S."/>
            <person name="Ferreira P."/>
            <person name="Fischer H."/>
            <person name="Fitzgerald M."/>
            <person name="Foley K."/>
            <person name="Gage D."/>
            <person name="Galagan J."/>
            <person name="Gearin G."/>
            <person name="Gnerre S."/>
            <person name="Gnirke A."/>
            <person name="Goyette A."/>
            <person name="Graham J."/>
            <person name="Grandbois E."/>
            <person name="Gyaltsen K."/>
            <person name="Hafez N."/>
            <person name="Hagopian D."/>
            <person name="Hagos B."/>
            <person name="Hall J."/>
            <person name="Hatcher B."/>
            <person name="Heller A."/>
            <person name="Higgins H."/>
            <person name="Honan T."/>
            <person name="Horn A."/>
            <person name="Houde N."/>
            <person name="Hughes L."/>
            <person name="Hulme W."/>
            <person name="Husby E."/>
            <person name="Iliev I."/>
            <person name="Jaffe D."/>
            <person name="Jones C."/>
            <person name="Kamal M."/>
            <person name="Kamat A."/>
            <person name="Kamvysselis M."/>
            <person name="Karlsson E."/>
            <person name="Kells C."/>
            <person name="Kieu A."/>
            <person name="Kisner P."/>
            <person name="Kodira C."/>
            <person name="Kulbokas E."/>
            <person name="Labutti K."/>
            <person name="Lama D."/>
            <person name="Landers T."/>
            <person name="Leger J."/>
            <person name="Levine S."/>
            <person name="Lewis D."/>
            <person name="Lewis T."/>
            <person name="Lindblad-toh K."/>
            <person name="Liu X."/>
            <person name="Lokyitsang T."/>
            <person name="Lokyitsang Y."/>
            <person name="Lucien O."/>
            <person name="Lui A."/>
            <person name="Ma L.J."/>
            <person name="Mabbitt R."/>
            <person name="Macdonald J."/>
            <person name="Maclean C."/>
            <person name="Major J."/>
            <person name="Manning J."/>
            <person name="Marabella R."/>
            <person name="Maru K."/>
            <person name="Matthews C."/>
            <person name="Mauceli E."/>
            <person name="Mccarthy M."/>
            <person name="Mcdonough S."/>
            <person name="Mcghee T."/>
            <person name="Meldrim J."/>
            <person name="Meneus L."/>
            <person name="Mesirov J."/>
            <person name="Mihalev A."/>
            <person name="Mihova T."/>
            <person name="Mikkelsen T."/>
            <person name="Mlenga V."/>
            <person name="Moru K."/>
            <person name="Mozes J."/>
            <person name="Mulrain L."/>
            <person name="Munson G."/>
            <person name="Naylor J."/>
            <person name="Newes C."/>
            <person name="Nguyen C."/>
            <person name="Nguyen N."/>
            <person name="Nguyen T."/>
            <person name="Nicol R."/>
            <person name="Nielsen C."/>
            <person name="Nizzari M."/>
            <person name="Norbu C."/>
            <person name="Norbu N."/>
            <person name="O'donnell P."/>
            <person name="Okoawo O."/>
            <person name="O'leary S."/>
            <person name="Omotosho B."/>
            <person name="O'neill K."/>
            <person name="Osman S."/>
            <person name="Parker S."/>
            <person name="Perrin D."/>
            <person name="Phunkhang P."/>
            <person name="Piqani B."/>
            <person name="Purcell S."/>
            <person name="Rachupka T."/>
            <person name="Ramasamy U."/>
            <person name="Rameau R."/>
            <person name="Ray V."/>
            <person name="Raymond C."/>
            <person name="Retta R."/>
            <person name="Richardson S."/>
            <person name="Rise C."/>
            <person name="Rodriguez J."/>
            <person name="Rogers J."/>
            <person name="Rogov P."/>
            <person name="Rutman M."/>
            <person name="Schupbach R."/>
            <person name="Seaman C."/>
            <person name="Settipalli S."/>
            <person name="Sharpe T."/>
            <person name="Sheridan J."/>
            <person name="Sherpa N."/>
            <person name="Shi J."/>
            <person name="Smirnov S."/>
            <person name="Smith C."/>
            <person name="Sougnez C."/>
            <person name="Spencer B."/>
            <person name="Stalker J."/>
            <person name="Stange-thomann N."/>
            <person name="Stavropoulos S."/>
            <person name="Stetson K."/>
            <person name="Stone C."/>
            <person name="Stone S."/>
            <person name="Stubbs M."/>
            <person name="Talamas J."/>
            <person name="Tchuinga P."/>
            <person name="Tenzing P."/>
            <person name="Tesfaye S."/>
            <person name="Theodore J."/>
            <person name="Thoulutsang Y."/>
            <person name="Topham K."/>
            <person name="Towey S."/>
            <person name="Tsamla T."/>
            <person name="Tsomo N."/>
            <person name="Vallee D."/>
            <person name="Vassiliev H."/>
            <person name="Venkataraman V."/>
            <person name="Vinson J."/>
            <person name="Vo A."/>
            <person name="Wade C."/>
            <person name="Wang S."/>
            <person name="Wangchuk T."/>
            <person name="Wangdi T."/>
            <person name="Whittaker C."/>
            <person name="Wilkinson J."/>
            <person name="Wu Y."/>
            <person name="Wyman D."/>
            <person name="Yadav S."/>
            <person name="Yang S."/>
            <person name="Yang X."/>
            <person name="Yeager S."/>
            <person name="Yee E."/>
            <person name="Young G."/>
            <person name="Zainoun J."/>
            <person name="Zembeck L."/>
            <person name="Zimmer A."/>
            <person name="Zody M."/>
            <person name="Lander E."/>
        </authorList>
    </citation>
    <scope>NUCLEOTIDE SEQUENCE [LARGE SCALE GENOMIC DNA]</scope>
</reference>
<evidence type="ECO:0000256" key="4">
    <source>
        <dbReference type="ARBA" id="ARBA00022490"/>
    </source>
</evidence>
<keyword evidence="5" id="KW-0175">Coiled coil</keyword>
<feature type="compositionally biased region" description="Acidic residues" evidence="13">
    <location>
        <begin position="393"/>
        <end position="404"/>
    </location>
</feature>
<dbReference type="SUPFAM" id="SSF50044">
    <property type="entry name" value="SH3-domain"/>
    <property type="match status" value="1"/>
</dbReference>
<evidence type="ECO:0000256" key="10">
    <source>
        <dbReference type="ARBA" id="ARBA00062335"/>
    </source>
</evidence>
<keyword evidence="3 12" id="KW-0728">SH3 domain</keyword>
<keyword evidence="6" id="KW-0009">Actin-binding</keyword>
<feature type="compositionally biased region" description="Basic and acidic residues" evidence="13">
    <location>
        <begin position="238"/>
        <end position="266"/>
    </location>
</feature>
<evidence type="ECO:0000256" key="9">
    <source>
        <dbReference type="ARBA" id="ARBA00058385"/>
    </source>
</evidence>
<dbReference type="GeneTree" id="ENSGT00940000168710"/>
<dbReference type="PRINTS" id="PR00452">
    <property type="entry name" value="SH3DOMAIN"/>
</dbReference>
<dbReference type="Ensembl" id="ENSCSAVT00000006134.1">
    <property type="protein sequence ID" value="ENSCSAVP00000006057.1"/>
    <property type="gene ID" value="ENSCSAVG00000003619.1"/>
</dbReference>
<comment type="similarity">
    <text evidence="8">Belongs to the actin-binding proteins ADF family. Coactosin subfamily.</text>
</comment>
<feature type="region of interest" description="Disordered" evidence="13">
    <location>
        <begin position="238"/>
        <end position="410"/>
    </location>
</feature>
<dbReference type="PROSITE" id="PS50002">
    <property type="entry name" value="SH3"/>
    <property type="match status" value="1"/>
</dbReference>
<dbReference type="SMART" id="SM00326">
    <property type="entry name" value="SH3"/>
    <property type="match status" value="1"/>
</dbReference>
<keyword evidence="7" id="KW-0206">Cytoskeleton</keyword>
<evidence type="ECO:0000256" key="8">
    <source>
        <dbReference type="ARBA" id="ARBA00038052"/>
    </source>
</evidence>
<reference evidence="16" key="3">
    <citation type="submission" date="2025-09" db="UniProtKB">
        <authorList>
            <consortium name="Ensembl"/>
        </authorList>
    </citation>
    <scope>IDENTIFICATION</scope>
</reference>
<comment type="similarity">
    <text evidence="2">Belongs to the ABP1 family.</text>
</comment>
<organism evidence="16 17">
    <name type="scientific">Ciona savignyi</name>
    <name type="common">Pacific transparent sea squirt</name>
    <dbReference type="NCBI Taxonomy" id="51511"/>
    <lineage>
        <taxon>Eukaryota</taxon>
        <taxon>Metazoa</taxon>
        <taxon>Chordata</taxon>
        <taxon>Tunicata</taxon>
        <taxon>Ascidiacea</taxon>
        <taxon>Phlebobranchia</taxon>
        <taxon>Cionidae</taxon>
        <taxon>Ciona</taxon>
    </lineage>
</organism>
<dbReference type="GO" id="GO:0030833">
    <property type="term" value="P:regulation of actin filament polymerization"/>
    <property type="evidence" value="ECO:0007669"/>
    <property type="project" value="TreeGrafter"/>
</dbReference>
<evidence type="ECO:0000256" key="5">
    <source>
        <dbReference type="ARBA" id="ARBA00023054"/>
    </source>
</evidence>
<feature type="domain" description="SH3" evidence="14">
    <location>
        <begin position="375"/>
        <end position="443"/>
    </location>
</feature>
<evidence type="ECO:0000256" key="3">
    <source>
        <dbReference type="ARBA" id="ARBA00022443"/>
    </source>
</evidence>
<evidence type="ECO:0000256" key="12">
    <source>
        <dbReference type="PROSITE-ProRule" id="PRU00192"/>
    </source>
</evidence>
<comment type="subcellular location">
    <subcellularLocation>
        <location evidence="1">Cytoplasm</location>
        <location evidence="1">Cytoskeleton</location>
    </subcellularLocation>
</comment>
<evidence type="ECO:0000256" key="7">
    <source>
        <dbReference type="ARBA" id="ARBA00023212"/>
    </source>
</evidence>
<sequence>MSVNFFKHKAKLVEAYKDVLDDNSDTDWALFSYEGNQNDLKLQDTGDEGLEELEPEFNSGKIMYAFVRVKDPNTKLTKFILIVWQGEGVPATRKGACANHVKDIARFFQGSHMTIYCRNDDEITPEEIMKQVTKATSNFSFVAPKEDISVPSPVSSVYQPINPQREILSSRNDKFWIKMQQEEDARKAEEKQKAVNLRKQEAVEIREREKKWVEARNQMVKQRERDIAEKLRAQKLADDRSDIREKEKAAWQAQEREQERELQDLRKARRSQSIESAHEAEVLTTQRANNPRAMWAQREKEASAPPPVSNNQKHQLFHNHPIQPEPAQEPEQAYQPEPSYQQEPSYQPEPSYEPEQSYAQVEPEAQPSDDANQIYGNEPVETTADQQNNQQEPYDDQAEDDTEISFDPGEVVTDIEQIDEGWWRGTAPDGSRGIFPANYVRLL</sequence>
<dbReference type="Pfam" id="PF14604">
    <property type="entry name" value="SH3_9"/>
    <property type="match status" value="1"/>
</dbReference>
<dbReference type="SMART" id="SM00102">
    <property type="entry name" value="ADF"/>
    <property type="match status" value="1"/>
</dbReference>
<reference evidence="16" key="2">
    <citation type="submission" date="2025-08" db="UniProtKB">
        <authorList>
            <consortium name="Ensembl"/>
        </authorList>
    </citation>
    <scope>IDENTIFICATION</scope>
</reference>
<dbReference type="PANTHER" id="PTHR10829">
    <property type="entry name" value="CORTACTIN AND DREBRIN"/>
    <property type="match status" value="1"/>
</dbReference>
<evidence type="ECO:0000256" key="11">
    <source>
        <dbReference type="ARBA" id="ARBA00068121"/>
    </source>
</evidence>
<dbReference type="Proteomes" id="UP000007875">
    <property type="component" value="Unassembled WGS sequence"/>
</dbReference>
<protein>
    <recommendedName>
        <fullName evidence="11">Coactosin-like protein</fullName>
    </recommendedName>
</protein>
<feature type="domain" description="ADF-H" evidence="15">
    <location>
        <begin position="1"/>
        <end position="133"/>
    </location>
</feature>
<dbReference type="InterPro" id="IPR036028">
    <property type="entry name" value="SH3-like_dom_sf"/>
</dbReference>
<evidence type="ECO:0000256" key="6">
    <source>
        <dbReference type="ARBA" id="ARBA00023203"/>
    </source>
</evidence>
<evidence type="ECO:0000313" key="16">
    <source>
        <dbReference type="Ensembl" id="ENSCSAVP00000006057.1"/>
    </source>
</evidence>
<accession>H2YL55</accession>
<keyword evidence="4" id="KW-0963">Cytoplasm</keyword>
<dbReference type="SUPFAM" id="SSF55753">
    <property type="entry name" value="Actin depolymerizing proteins"/>
    <property type="match status" value="1"/>
</dbReference>
<dbReference type="CDD" id="cd11960">
    <property type="entry name" value="SH3_Abp1_eu"/>
    <property type="match status" value="1"/>
</dbReference>
<dbReference type="AlphaFoldDB" id="H2YL55"/>
<evidence type="ECO:0000256" key="13">
    <source>
        <dbReference type="SAM" id="MobiDB-lite"/>
    </source>
</evidence>
<feature type="compositionally biased region" description="Low complexity" evidence="13">
    <location>
        <begin position="325"/>
        <end position="359"/>
    </location>
</feature>
<keyword evidence="17" id="KW-1185">Reference proteome</keyword>
<dbReference type="Pfam" id="PF00241">
    <property type="entry name" value="Cofilin_ADF"/>
    <property type="match status" value="1"/>
</dbReference>